<accession>K0T4H4</accession>
<organism evidence="2 3">
    <name type="scientific">Thalassiosira oceanica</name>
    <name type="common">Marine diatom</name>
    <dbReference type="NCBI Taxonomy" id="159749"/>
    <lineage>
        <taxon>Eukaryota</taxon>
        <taxon>Sar</taxon>
        <taxon>Stramenopiles</taxon>
        <taxon>Ochrophyta</taxon>
        <taxon>Bacillariophyta</taxon>
        <taxon>Coscinodiscophyceae</taxon>
        <taxon>Thalassiosirophycidae</taxon>
        <taxon>Thalassiosirales</taxon>
        <taxon>Thalassiosiraceae</taxon>
        <taxon>Thalassiosira</taxon>
    </lineage>
</organism>
<reference evidence="2 3" key="1">
    <citation type="journal article" date="2012" name="Genome Biol.">
        <title>Genome and low-iron response of an oceanic diatom adapted to chronic iron limitation.</title>
        <authorList>
            <person name="Lommer M."/>
            <person name="Specht M."/>
            <person name="Roy A.S."/>
            <person name="Kraemer L."/>
            <person name="Andreson R."/>
            <person name="Gutowska M.A."/>
            <person name="Wolf J."/>
            <person name="Bergner S.V."/>
            <person name="Schilhabel M.B."/>
            <person name="Klostermeier U.C."/>
            <person name="Beiko R.G."/>
            <person name="Rosenstiel P."/>
            <person name="Hippler M."/>
            <person name="Laroche J."/>
        </authorList>
    </citation>
    <scope>NUCLEOTIDE SEQUENCE [LARGE SCALE GENOMIC DNA]</scope>
    <source>
        <strain evidence="2 3">CCMP1005</strain>
    </source>
</reference>
<feature type="region of interest" description="Disordered" evidence="1">
    <location>
        <begin position="30"/>
        <end position="91"/>
    </location>
</feature>
<dbReference type="PANTHER" id="PTHR33050">
    <property type="entry name" value="REVERSE TRANSCRIPTASE DOMAIN-CONTAINING PROTEIN"/>
    <property type="match status" value="1"/>
</dbReference>
<evidence type="ECO:0000256" key="1">
    <source>
        <dbReference type="SAM" id="MobiDB-lite"/>
    </source>
</evidence>
<sequence>KGLSGDLVKAKYHDFIPRCIKDPNYVPPATQAAKKVRIETPSTDVGGRTGQMPQALSPPTPAAGFGFATSSRRGRRSSGTGTPSAPAGPLRDGFLIRVNGYRGPTLPENLRDDIDEAFVTAGMESERGVPRHKRVLWRSLSEERKQEFIRHVDANRSRIQFNGLNLDIKNTLLCDPQHVHLVGNVQGARRVNLQGLDPLSDTRVQIDEAHHLSLSTRTVRRRRKRDKEADRPAKPTKLPRAVVQPSTGPPTDVGAARSRPLPTAPIQLAAEGVDDGTCSHGLSYPTAAELYAKYPASRERCYKVEASFETSLPFLVRDGWLDDEVVSPGWATADTTWDAKVAISQLGEDYARLIEEVPRLAKLDFSPLLEPRHDYATQTSIPQERIDMMGAAYLHYGDMGLVARYVDGEFMGAWRDHDAILDAVAPHVSEEVREHMDRVLNLQVPASFNWEEPAWHKAAFLNRGNSTTVARHAEEVTKTLNKEERNHHVMPFPGWLCRFASTARHVPQTVIDKEGKSLRLIWNGTDKAYYYEDAMNDPAITPTTKELECTFGYVYLAFCVWLWNLRISYPDEEIYLAFIDISSCFRWPRICPDLIGAFGFVIGQIYFAANAMVFGSVVSASTWEPFRRAIAALATGLYDTAGLVEKHAKLLSLVKWVRSVDGSVRFARATACGLNPGVFDSDGKRKPTPHWIYVDDNLLADILSGMRKTLAAAVEAIFTVLGRPKTDLRKCAVALDKWEKLVVSYRLVLLGLEFNTRLMTVGIPDKFRREVCELLHKHWHAARVSFDIGEIEQLIGKLGRIAQVFRPMYHLMGSLYKSVAHSLRDNEQYLINVSSQFRAMMKRTKLRLLPDSPDRDVREVRFAARQTARKVHRCKQTFTICATLREELAFITALLDDWEIPLCTPIGHIVPREPRWTIAGDACTSGGGGWSTDLRVWWHWDFTEEIIRRAALGKRNSRRISINVLETVVIIINYAAAMYACHIDGLPLDDFPVLLNLCDNTSACSWINKRCRDSLIGRRLGRMFAGMLLNNALVLQEISPLADLTLADIERVGRQRLARSTNAKQVGTEDSRLLWFLGFVAYLGLSATYLYKDVEPILFSYTVWLLSGNTLKVKDKPGEKFFIAVETIRGYLNREGPHTGFAPVWTGAAISRAVDGRFSSFQACQPRPHIPRDDRAEVRRGDVEGQYAPFQVHNIKEHDVCEPCTKFRNSILLLSLSTT</sequence>
<dbReference type="EMBL" id="AGNL01005617">
    <property type="protein sequence ID" value="EJK72585.1"/>
    <property type="molecule type" value="Genomic_DNA"/>
</dbReference>
<evidence type="ECO:0000313" key="3">
    <source>
        <dbReference type="Proteomes" id="UP000266841"/>
    </source>
</evidence>
<dbReference type="PANTHER" id="PTHR33050:SF7">
    <property type="entry name" value="RIBONUCLEASE H"/>
    <property type="match status" value="1"/>
</dbReference>
<protein>
    <submittedName>
        <fullName evidence="2">Uncharacterized protein</fullName>
    </submittedName>
</protein>
<dbReference type="AlphaFoldDB" id="K0T4H4"/>
<name>K0T4H4_THAOC</name>
<proteinExistence type="predicted"/>
<comment type="caution">
    <text evidence="2">The sequence shown here is derived from an EMBL/GenBank/DDBJ whole genome shotgun (WGS) entry which is preliminary data.</text>
</comment>
<feature type="region of interest" description="Disordered" evidence="1">
    <location>
        <begin position="216"/>
        <end position="259"/>
    </location>
</feature>
<gene>
    <name evidence="2" type="ORF">THAOC_05870</name>
</gene>
<dbReference type="OrthoDB" id="51779at2759"/>
<feature type="non-terminal residue" evidence="2">
    <location>
        <position position="1"/>
    </location>
</feature>
<evidence type="ECO:0000313" key="2">
    <source>
        <dbReference type="EMBL" id="EJK72585.1"/>
    </source>
</evidence>
<keyword evidence="3" id="KW-1185">Reference proteome</keyword>
<dbReference type="InterPro" id="IPR052055">
    <property type="entry name" value="Hepadnavirus_pol/RT"/>
</dbReference>
<dbReference type="Proteomes" id="UP000266841">
    <property type="component" value="Unassembled WGS sequence"/>
</dbReference>